<keyword evidence="5 10" id="KW-0418">Kinase</keyword>
<evidence type="ECO:0000256" key="5">
    <source>
        <dbReference type="ARBA" id="ARBA00022777"/>
    </source>
</evidence>
<evidence type="ECO:0000256" key="6">
    <source>
        <dbReference type="SAM" id="Phobius"/>
    </source>
</evidence>
<dbReference type="CDD" id="cd00130">
    <property type="entry name" value="PAS"/>
    <property type="match status" value="3"/>
</dbReference>
<dbReference type="PANTHER" id="PTHR43047">
    <property type="entry name" value="TWO-COMPONENT HISTIDINE PROTEIN KINASE"/>
    <property type="match status" value="1"/>
</dbReference>
<feature type="domain" description="Histidine kinase" evidence="7">
    <location>
        <begin position="431"/>
        <end position="651"/>
    </location>
</feature>
<dbReference type="SMART" id="SM00091">
    <property type="entry name" value="PAS"/>
    <property type="match status" value="3"/>
</dbReference>
<evidence type="ECO:0000259" key="9">
    <source>
        <dbReference type="PROSITE" id="PS50113"/>
    </source>
</evidence>
<keyword evidence="4" id="KW-0808">Transferase</keyword>
<dbReference type="PROSITE" id="PS50113">
    <property type="entry name" value="PAC"/>
    <property type="match status" value="2"/>
</dbReference>
<proteinExistence type="predicted"/>
<reference evidence="10" key="1">
    <citation type="submission" date="2022-12" db="EMBL/GenBank/DDBJ databases">
        <title>Bacterial isolates from different developmental stages of Nematostella vectensis.</title>
        <authorList>
            <person name="Fraune S."/>
        </authorList>
    </citation>
    <scope>NUCLEOTIDE SEQUENCE</scope>
    <source>
        <strain evidence="10">G21630-S1</strain>
    </source>
</reference>
<dbReference type="Proteomes" id="UP001069802">
    <property type="component" value="Unassembled WGS sequence"/>
</dbReference>
<evidence type="ECO:0000313" key="11">
    <source>
        <dbReference type="Proteomes" id="UP001069802"/>
    </source>
</evidence>
<keyword evidence="6" id="KW-1133">Transmembrane helix</keyword>
<accession>A0ABT4LMS2</accession>
<dbReference type="Pfam" id="PF00512">
    <property type="entry name" value="HisKA"/>
    <property type="match status" value="1"/>
</dbReference>
<feature type="domain" description="PAC" evidence="9">
    <location>
        <begin position="361"/>
        <end position="413"/>
    </location>
</feature>
<comment type="catalytic activity">
    <reaction evidence="1">
        <text>ATP + protein L-histidine = ADP + protein N-phospho-L-histidine.</text>
        <dbReference type="EC" id="2.7.13.3"/>
    </reaction>
</comment>
<dbReference type="InterPro" id="IPR005467">
    <property type="entry name" value="His_kinase_dom"/>
</dbReference>
<evidence type="ECO:0000259" key="7">
    <source>
        <dbReference type="PROSITE" id="PS50109"/>
    </source>
</evidence>
<dbReference type="RefSeq" id="WP_269424580.1">
    <property type="nucleotide sequence ID" value="NZ_JAPWGY010000007.1"/>
</dbReference>
<dbReference type="InterPro" id="IPR036097">
    <property type="entry name" value="HisK_dim/P_sf"/>
</dbReference>
<feature type="transmembrane region" description="Helical" evidence="6">
    <location>
        <begin position="6"/>
        <end position="27"/>
    </location>
</feature>
<dbReference type="SUPFAM" id="SSF47384">
    <property type="entry name" value="Homodimeric domain of signal transducing histidine kinase"/>
    <property type="match status" value="1"/>
</dbReference>
<dbReference type="InterPro" id="IPR004358">
    <property type="entry name" value="Sig_transdc_His_kin-like_C"/>
</dbReference>
<feature type="domain" description="PAS" evidence="8">
    <location>
        <begin position="288"/>
        <end position="347"/>
    </location>
</feature>
<evidence type="ECO:0000256" key="4">
    <source>
        <dbReference type="ARBA" id="ARBA00022679"/>
    </source>
</evidence>
<dbReference type="Gene3D" id="3.30.450.20">
    <property type="entry name" value="PAS domain"/>
    <property type="match status" value="3"/>
</dbReference>
<evidence type="ECO:0000256" key="3">
    <source>
        <dbReference type="ARBA" id="ARBA00022553"/>
    </source>
</evidence>
<dbReference type="InterPro" id="IPR036890">
    <property type="entry name" value="HATPase_C_sf"/>
</dbReference>
<sequence>MPWIHTGGYLAGLIFLLIGTGKIISLWHGREKLLVRLEKAEAEVERHNHFLQDLMDAIPAQVFFKNTRGEYIGSNKMYQENMQRSSEELLGKTAYDLVPKEQADFFTQTDQEAFAKGRILEQETTITRGDGEVVNILMHKASFRDAEGKVAGLIGVSLDITARKRVETALRISEERFRRMSELSNEAIFLHSQGRMIDCNHAALRMFGYSYEEMLVLGVEDLIAPEDIALVQERITRGESDSYEASALRRDGSRFEINVSAKNSILDGKNSRITFINDISLRKRAESTLRKLSTAVEQNPVAIEITDPTGRIEYVNPTFCAVSGYSAEEIIGKKPSILKSGHTKDEEYKKLWETITSGKVWHGVFQNRRKNGELFWERASISSVVDETGRITNFVATKEDISQQRIAEAQLMDAKERAELASRAKSEFLANMSHELRTPLNAIIGFSELIEREVFGPVGSEKYLEYIADIRNSGDHLLNLINDILDLSKIEAGEFVLNEEAVDLAEMIHSSLIIIRPRLLSSGLSLDLELEEGVRPVLADARGIKQILINLLSNAVKFTRGGGRITVRLKTLAQGVKIEVADSGIGIPADKLSEVTKPFWQVDSSMTRQSQGTGLGLSITNKLCLLHDGMLDLVSEEGKGTTVSVTLPLSRMVLEHGQKDLFSSRHH</sequence>
<evidence type="ECO:0000313" key="10">
    <source>
        <dbReference type="EMBL" id="MCZ4282430.1"/>
    </source>
</evidence>
<dbReference type="GO" id="GO:0016301">
    <property type="term" value="F:kinase activity"/>
    <property type="evidence" value="ECO:0007669"/>
    <property type="project" value="UniProtKB-KW"/>
</dbReference>
<name>A0ABT4LMS2_9PROT</name>
<dbReference type="CDD" id="cd16922">
    <property type="entry name" value="HATPase_EvgS-ArcB-TorS-like"/>
    <property type="match status" value="1"/>
</dbReference>
<dbReference type="InterPro" id="IPR003594">
    <property type="entry name" value="HATPase_dom"/>
</dbReference>
<dbReference type="SMART" id="SM00388">
    <property type="entry name" value="HisKA"/>
    <property type="match status" value="1"/>
</dbReference>
<dbReference type="Pfam" id="PF13426">
    <property type="entry name" value="PAS_9"/>
    <property type="match status" value="2"/>
</dbReference>
<organism evidence="10 11">
    <name type="scientific">Kiloniella laminariae</name>
    <dbReference type="NCBI Taxonomy" id="454162"/>
    <lineage>
        <taxon>Bacteria</taxon>
        <taxon>Pseudomonadati</taxon>
        <taxon>Pseudomonadota</taxon>
        <taxon>Alphaproteobacteria</taxon>
        <taxon>Rhodospirillales</taxon>
        <taxon>Kiloniellaceae</taxon>
        <taxon>Kiloniella</taxon>
    </lineage>
</organism>
<dbReference type="InterPro" id="IPR000700">
    <property type="entry name" value="PAS-assoc_C"/>
</dbReference>
<dbReference type="InterPro" id="IPR013656">
    <property type="entry name" value="PAS_4"/>
</dbReference>
<feature type="domain" description="PAS" evidence="8">
    <location>
        <begin position="173"/>
        <end position="242"/>
    </location>
</feature>
<keyword evidence="3" id="KW-0597">Phosphoprotein</keyword>
<dbReference type="Gene3D" id="1.10.287.130">
    <property type="match status" value="1"/>
</dbReference>
<dbReference type="InterPro" id="IPR000014">
    <property type="entry name" value="PAS"/>
</dbReference>
<dbReference type="PROSITE" id="PS50109">
    <property type="entry name" value="HIS_KIN"/>
    <property type="match status" value="1"/>
</dbReference>
<dbReference type="SUPFAM" id="SSF55874">
    <property type="entry name" value="ATPase domain of HSP90 chaperone/DNA topoisomerase II/histidine kinase"/>
    <property type="match status" value="1"/>
</dbReference>
<dbReference type="PANTHER" id="PTHR43047:SF72">
    <property type="entry name" value="OSMOSENSING HISTIDINE PROTEIN KINASE SLN1"/>
    <property type="match status" value="1"/>
</dbReference>
<dbReference type="NCBIfam" id="TIGR00229">
    <property type="entry name" value="sensory_box"/>
    <property type="match status" value="3"/>
</dbReference>
<keyword evidence="6" id="KW-0812">Transmembrane</keyword>
<dbReference type="EC" id="2.7.13.3" evidence="2"/>
<feature type="domain" description="PAC" evidence="9">
    <location>
        <begin position="120"/>
        <end position="172"/>
    </location>
</feature>
<keyword evidence="6" id="KW-0472">Membrane</keyword>
<gene>
    <name evidence="10" type="ORF">O4H49_16705</name>
</gene>
<dbReference type="Gene3D" id="3.30.565.10">
    <property type="entry name" value="Histidine kinase-like ATPase, C-terminal domain"/>
    <property type="match status" value="1"/>
</dbReference>
<dbReference type="EMBL" id="JAPWGY010000007">
    <property type="protein sequence ID" value="MCZ4282430.1"/>
    <property type="molecule type" value="Genomic_DNA"/>
</dbReference>
<protein>
    <recommendedName>
        <fullName evidence="2">histidine kinase</fullName>
        <ecNumber evidence="2">2.7.13.3</ecNumber>
    </recommendedName>
</protein>
<evidence type="ECO:0000259" key="8">
    <source>
        <dbReference type="PROSITE" id="PS50112"/>
    </source>
</evidence>
<keyword evidence="11" id="KW-1185">Reference proteome</keyword>
<dbReference type="SMART" id="SM00387">
    <property type="entry name" value="HATPase_c"/>
    <property type="match status" value="1"/>
</dbReference>
<dbReference type="InterPro" id="IPR035965">
    <property type="entry name" value="PAS-like_dom_sf"/>
</dbReference>
<dbReference type="SMART" id="SM00086">
    <property type="entry name" value="PAC"/>
    <property type="match status" value="3"/>
</dbReference>
<evidence type="ECO:0000256" key="2">
    <source>
        <dbReference type="ARBA" id="ARBA00012438"/>
    </source>
</evidence>
<comment type="caution">
    <text evidence="10">The sequence shown here is derived from an EMBL/GenBank/DDBJ whole genome shotgun (WGS) entry which is preliminary data.</text>
</comment>
<dbReference type="Pfam" id="PF02518">
    <property type="entry name" value="HATPase_c"/>
    <property type="match status" value="1"/>
</dbReference>
<evidence type="ECO:0000256" key="1">
    <source>
        <dbReference type="ARBA" id="ARBA00000085"/>
    </source>
</evidence>
<dbReference type="PRINTS" id="PR00344">
    <property type="entry name" value="BCTRLSENSOR"/>
</dbReference>
<dbReference type="InterPro" id="IPR003661">
    <property type="entry name" value="HisK_dim/P_dom"/>
</dbReference>
<dbReference type="SUPFAM" id="SSF55785">
    <property type="entry name" value="PYP-like sensor domain (PAS domain)"/>
    <property type="match status" value="3"/>
</dbReference>
<dbReference type="CDD" id="cd00082">
    <property type="entry name" value="HisKA"/>
    <property type="match status" value="1"/>
</dbReference>
<feature type="domain" description="PAS" evidence="8">
    <location>
        <begin position="47"/>
        <end position="117"/>
    </location>
</feature>
<dbReference type="InterPro" id="IPR001610">
    <property type="entry name" value="PAC"/>
</dbReference>
<dbReference type="Pfam" id="PF08448">
    <property type="entry name" value="PAS_4"/>
    <property type="match status" value="1"/>
</dbReference>
<dbReference type="PROSITE" id="PS50112">
    <property type="entry name" value="PAS"/>
    <property type="match status" value="3"/>
</dbReference>